<evidence type="ECO:0000256" key="1">
    <source>
        <dbReference type="ARBA" id="ARBA00009477"/>
    </source>
</evidence>
<dbReference type="InterPro" id="IPR058625">
    <property type="entry name" value="MdtA-like_BSH"/>
</dbReference>
<evidence type="ECO:0000256" key="3">
    <source>
        <dbReference type="SAM" id="SignalP"/>
    </source>
</evidence>
<feature type="chain" id="PRO_5045134334" evidence="3">
    <location>
        <begin position="21"/>
        <end position="365"/>
    </location>
</feature>
<keyword evidence="2" id="KW-0175">Coiled coil</keyword>
<dbReference type="EMBL" id="JAUSUE010000008">
    <property type="protein sequence ID" value="MDQ0203691.1"/>
    <property type="molecule type" value="Genomic_DNA"/>
</dbReference>
<dbReference type="Proteomes" id="UP001239167">
    <property type="component" value="Unassembled WGS sequence"/>
</dbReference>
<dbReference type="PANTHER" id="PTHR30469:SF15">
    <property type="entry name" value="HLYD FAMILY OF SECRETION PROTEINS"/>
    <property type="match status" value="1"/>
</dbReference>
<dbReference type="Gene3D" id="1.10.287.470">
    <property type="entry name" value="Helix hairpin bin"/>
    <property type="match status" value="1"/>
</dbReference>
<sequence>MNIRIIKFLCLGLAAIFLTIGCGKKEAPAAIAPLVKTQKIDAASDSLSNTYAGSVHGRYETNLSFQVGGKILQRTVQAGDRVHVGDILMTLDSKDIVQQVNQSEAKAEAAYAELQLAKANLSRYNQLFAQNAVPKASLDQYQTTYNSALAGYQQATAQTFQDRNSLSYTNLTADADGVISAIDAEAGQVISAGQTVLTLVQTNELEVEINVPENNIGELAVNAHALVSFWALPDSSVDGTIREISPVADPTARTYRVRISLPQPPDNLKLGMTAGVVCTLSDTASSTYILPLSAIYQTGNNPEVWIVSEDKTVSLKQVQVFSFDENHVKVLGLNNGDIVVTAGVQKLRDGETVRLDDSNTKGSNT</sequence>
<dbReference type="InterPro" id="IPR006143">
    <property type="entry name" value="RND_pump_MFP"/>
</dbReference>
<dbReference type="Pfam" id="PF25954">
    <property type="entry name" value="Beta-barrel_RND_2"/>
    <property type="match status" value="1"/>
</dbReference>
<dbReference type="Gene3D" id="2.40.50.100">
    <property type="match status" value="1"/>
</dbReference>
<feature type="coiled-coil region" evidence="2">
    <location>
        <begin position="97"/>
        <end position="127"/>
    </location>
</feature>
<dbReference type="NCBIfam" id="TIGR01730">
    <property type="entry name" value="RND_mfp"/>
    <property type="match status" value="1"/>
</dbReference>
<protein>
    <submittedName>
        <fullName evidence="6">RND family efflux transporter MFP subunit</fullName>
    </submittedName>
</protein>
<reference evidence="6 7" key="1">
    <citation type="submission" date="2023-07" db="EMBL/GenBank/DDBJ databases">
        <title>Genomic Encyclopedia of Type Strains, Phase IV (KMG-IV): sequencing the most valuable type-strain genomes for metagenomic binning, comparative biology and taxonomic classification.</title>
        <authorList>
            <person name="Goeker M."/>
        </authorList>
    </citation>
    <scope>NUCLEOTIDE SEQUENCE [LARGE SCALE GENOMIC DNA]</scope>
    <source>
        <strain evidence="6 7">DSM 16980</strain>
    </source>
</reference>
<feature type="domain" description="CusB-like beta-barrel" evidence="5">
    <location>
        <begin position="207"/>
        <end position="277"/>
    </location>
</feature>
<name>A0ABT9Y781_9FIRM</name>
<evidence type="ECO:0000313" key="6">
    <source>
        <dbReference type="EMBL" id="MDQ0203691.1"/>
    </source>
</evidence>
<proteinExistence type="inferred from homology"/>
<evidence type="ECO:0000259" key="4">
    <source>
        <dbReference type="Pfam" id="PF25917"/>
    </source>
</evidence>
<evidence type="ECO:0000256" key="2">
    <source>
        <dbReference type="SAM" id="Coils"/>
    </source>
</evidence>
<feature type="signal peptide" evidence="3">
    <location>
        <begin position="1"/>
        <end position="20"/>
    </location>
</feature>
<evidence type="ECO:0000259" key="5">
    <source>
        <dbReference type="Pfam" id="PF25954"/>
    </source>
</evidence>
<gene>
    <name evidence="6" type="ORF">J2S01_001408</name>
</gene>
<dbReference type="PANTHER" id="PTHR30469">
    <property type="entry name" value="MULTIDRUG RESISTANCE PROTEIN MDTA"/>
    <property type="match status" value="1"/>
</dbReference>
<keyword evidence="3" id="KW-0732">Signal</keyword>
<dbReference type="Gene3D" id="2.40.420.20">
    <property type="match status" value="1"/>
</dbReference>
<comment type="similarity">
    <text evidence="1">Belongs to the membrane fusion protein (MFP) (TC 8.A.1) family.</text>
</comment>
<comment type="caution">
    <text evidence="6">The sequence shown here is derived from an EMBL/GenBank/DDBJ whole genome shotgun (WGS) entry which is preliminary data.</text>
</comment>
<dbReference type="Pfam" id="PF25917">
    <property type="entry name" value="BSH_RND"/>
    <property type="match status" value="1"/>
</dbReference>
<organism evidence="6 7">
    <name type="scientific">Pectinatus haikarae</name>
    <dbReference type="NCBI Taxonomy" id="349096"/>
    <lineage>
        <taxon>Bacteria</taxon>
        <taxon>Bacillati</taxon>
        <taxon>Bacillota</taxon>
        <taxon>Negativicutes</taxon>
        <taxon>Selenomonadales</taxon>
        <taxon>Selenomonadaceae</taxon>
        <taxon>Pectinatus</taxon>
    </lineage>
</organism>
<feature type="domain" description="Multidrug resistance protein MdtA-like barrel-sandwich hybrid" evidence="4">
    <location>
        <begin position="65"/>
        <end position="200"/>
    </location>
</feature>
<dbReference type="SUPFAM" id="SSF111369">
    <property type="entry name" value="HlyD-like secretion proteins"/>
    <property type="match status" value="1"/>
</dbReference>
<keyword evidence="7" id="KW-1185">Reference proteome</keyword>
<dbReference type="Gene3D" id="2.40.30.170">
    <property type="match status" value="1"/>
</dbReference>
<accession>A0ABT9Y781</accession>
<dbReference type="InterPro" id="IPR058792">
    <property type="entry name" value="Beta-barrel_RND_2"/>
</dbReference>
<dbReference type="PROSITE" id="PS51257">
    <property type="entry name" value="PROKAR_LIPOPROTEIN"/>
    <property type="match status" value="1"/>
</dbReference>
<dbReference type="RefSeq" id="WP_307223785.1">
    <property type="nucleotide sequence ID" value="NZ_CP116940.1"/>
</dbReference>
<evidence type="ECO:0000313" key="7">
    <source>
        <dbReference type="Proteomes" id="UP001239167"/>
    </source>
</evidence>